<sequence length="174" mass="19583">MTAAAETSELAEQTAFIADKNSDLILRIGSTVTTDPQRVFQVCSKTLCRVSRVFEEALFGPWADSNDNKGQWIVELPEDEPRPFEVLLPMMNGLLWLVKVPSTDLMCQIVKVAEKYDLFDLILPFREQWSQIPINDSNPEIATCLIFRWPTLPGTWATRPNSPASCIILPSTVL</sequence>
<evidence type="ECO:0000313" key="2">
    <source>
        <dbReference type="Proteomes" id="UP001301958"/>
    </source>
</evidence>
<comment type="caution">
    <text evidence="1">The sequence shown here is derived from an EMBL/GenBank/DDBJ whole genome shotgun (WGS) entry which is preliminary data.</text>
</comment>
<dbReference type="AlphaFoldDB" id="A0AAN7BJD2"/>
<accession>A0AAN7BJD2</accession>
<reference evidence="1" key="2">
    <citation type="submission" date="2023-05" db="EMBL/GenBank/DDBJ databases">
        <authorList>
            <consortium name="Lawrence Berkeley National Laboratory"/>
            <person name="Steindorff A."/>
            <person name="Hensen N."/>
            <person name="Bonometti L."/>
            <person name="Westerberg I."/>
            <person name="Brannstrom I.O."/>
            <person name="Guillou S."/>
            <person name="Cros-Aarteil S."/>
            <person name="Calhoun S."/>
            <person name="Haridas S."/>
            <person name="Kuo A."/>
            <person name="Mondo S."/>
            <person name="Pangilinan J."/>
            <person name="Riley R."/>
            <person name="Labutti K."/>
            <person name="Andreopoulos B."/>
            <person name="Lipzen A."/>
            <person name="Chen C."/>
            <person name="Yanf M."/>
            <person name="Daum C."/>
            <person name="Ng V."/>
            <person name="Clum A."/>
            <person name="Ohm R."/>
            <person name="Martin F."/>
            <person name="Silar P."/>
            <person name="Natvig D."/>
            <person name="Lalanne C."/>
            <person name="Gautier V."/>
            <person name="Ament-Velasquez S.L."/>
            <person name="Kruys A."/>
            <person name="Hutchinson M.I."/>
            <person name="Powell A.J."/>
            <person name="Barry K."/>
            <person name="Miller A.N."/>
            <person name="Grigoriev I.V."/>
            <person name="Debuchy R."/>
            <person name="Gladieux P."/>
            <person name="Thoren M.H."/>
            <person name="Johannesson H."/>
        </authorList>
    </citation>
    <scope>NUCLEOTIDE SEQUENCE</scope>
    <source>
        <strain evidence="1">CBS 990.96</strain>
    </source>
</reference>
<dbReference type="SUPFAM" id="SSF54695">
    <property type="entry name" value="POZ domain"/>
    <property type="match status" value="1"/>
</dbReference>
<evidence type="ECO:0008006" key="3">
    <source>
        <dbReference type="Google" id="ProtNLM"/>
    </source>
</evidence>
<dbReference type="InterPro" id="IPR011333">
    <property type="entry name" value="SKP1/BTB/POZ_sf"/>
</dbReference>
<keyword evidence="2" id="KW-1185">Reference proteome</keyword>
<gene>
    <name evidence="1" type="ORF">QBC38DRAFT_446542</name>
</gene>
<dbReference type="Proteomes" id="UP001301958">
    <property type="component" value="Unassembled WGS sequence"/>
</dbReference>
<protein>
    <recommendedName>
        <fullName evidence="3">BTB domain-containing protein</fullName>
    </recommendedName>
</protein>
<proteinExistence type="predicted"/>
<dbReference type="EMBL" id="MU865395">
    <property type="protein sequence ID" value="KAK4224367.1"/>
    <property type="molecule type" value="Genomic_DNA"/>
</dbReference>
<evidence type="ECO:0000313" key="1">
    <source>
        <dbReference type="EMBL" id="KAK4224367.1"/>
    </source>
</evidence>
<organism evidence="1 2">
    <name type="scientific">Podospora fimiseda</name>
    <dbReference type="NCBI Taxonomy" id="252190"/>
    <lineage>
        <taxon>Eukaryota</taxon>
        <taxon>Fungi</taxon>
        <taxon>Dikarya</taxon>
        <taxon>Ascomycota</taxon>
        <taxon>Pezizomycotina</taxon>
        <taxon>Sordariomycetes</taxon>
        <taxon>Sordariomycetidae</taxon>
        <taxon>Sordariales</taxon>
        <taxon>Podosporaceae</taxon>
        <taxon>Podospora</taxon>
    </lineage>
</organism>
<name>A0AAN7BJD2_9PEZI</name>
<reference evidence="1" key="1">
    <citation type="journal article" date="2023" name="Mol. Phylogenet. Evol.">
        <title>Genome-scale phylogeny and comparative genomics of the fungal order Sordariales.</title>
        <authorList>
            <person name="Hensen N."/>
            <person name="Bonometti L."/>
            <person name="Westerberg I."/>
            <person name="Brannstrom I.O."/>
            <person name="Guillou S."/>
            <person name="Cros-Aarteil S."/>
            <person name="Calhoun S."/>
            <person name="Haridas S."/>
            <person name="Kuo A."/>
            <person name="Mondo S."/>
            <person name="Pangilinan J."/>
            <person name="Riley R."/>
            <person name="LaButti K."/>
            <person name="Andreopoulos B."/>
            <person name="Lipzen A."/>
            <person name="Chen C."/>
            <person name="Yan M."/>
            <person name="Daum C."/>
            <person name="Ng V."/>
            <person name="Clum A."/>
            <person name="Steindorff A."/>
            <person name="Ohm R.A."/>
            <person name="Martin F."/>
            <person name="Silar P."/>
            <person name="Natvig D.O."/>
            <person name="Lalanne C."/>
            <person name="Gautier V."/>
            <person name="Ament-Velasquez S.L."/>
            <person name="Kruys A."/>
            <person name="Hutchinson M.I."/>
            <person name="Powell A.J."/>
            <person name="Barry K."/>
            <person name="Miller A.N."/>
            <person name="Grigoriev I.V."/>
            <person name="Debuchy R."/>
            <person name="Gladieux P."/>
            <person name="Hiltunen Thoren M."/>
            <person name="Johannesson H."/>
        </authorList>
    </citation>
    <scope>NUCLEOTIDE SEQUENCE</scope>
    <source>
        <strain evidence="1">CBS 990.96</strain>
    </source>
</reference>
<dbReference type="Gene3D" id="3.30.710.10">
    <property type="entry name" value="Potassium Channel Kv1.1, Chain A"/>
    <property type="match status" value="1"/>
</dbReference>